<evidence type="ECO:0000313" key="3">
    <source>
        <dbReference type="Proteomes" id="UP000265566"/>
    </source>
</evidence>
<evidence type="ECO:0000256" key="1">
    <source>
        <dbReference type="SAM" id="Phobius"/>
    </source>
</evidence>
<keyword evidence="1" id="KW-0472">Membrane</keyword>
<evidence type="ECO:0008006" key="4">
    <source>
        <dbReference type="Google" id="ProtNLM"/>
    </source>
</evidence>
<organism evidence="2 3">
    <name type="scientific">Medicago truncatula</name>
    <name type="common">Barrel medic</name>
    <name type="synonym">Medicago tribuloides</name>
    <dbReference type="NCBI Taxonomy" id="3880"/>
    <lineage>
        <taxon>Eukaryota</taxon>
        <taxon>Viridiplantae</taxon>
        <taxon>Streptophyta</taxon>
        <taxon>Embryophyta</taxon>
        <taxon>Tracheophyta</taxon>
        <taxon>Spermatophyta</taxon>
        <taxon>Magnoliopsida</taxon>
        <taxon>eudicotyledons</taxon>
        <taxon>Gunneridae</taxon>
        <taxon>Pentapetalae</taxon>
        <taxon>rosids</taxon>
        <taxon>fabids</taxon>
        <taxon>Fabales</taxon>
        <taxon>Fabaceae</taxon>
        <taxon>Papilionoideae</taxon>
        <taxon>50 kb inversion clade</taxon>
        <taxon>NPAAA clade</taxon>
        <taxon>Hologalegina</taxon>
        <taxon>IRL clade</taxon>
        <taxon>Trifolieae</taxon>
        <taxon>Medicago</taxon>
    </lineage>
</organism>
<comment type="caution">
    <text evidence="2">The sequence shown here is derived from an EMBL/GenBank/DDBJ whole genome shotgun (WGS) entry which is preliminary data.</text>
</comment>
<protein>
    <recommendedName>
        <fullName evidence="4">Transmembrane protein</fullName>
    </recommendedName>
</protein>
<feature type="transmembrane region" description="Helical" evidence="1">
    <location>
        <begin position="130"/>
        <end position="149"/>
    </location>
</feature>
<gene>
    <name evidence="2" type="ORF">MtrunA17_Chr5g0422611</name>
</gene>
<dbReference type="EMBL" id="PSQE01000005">
    <property type="protein sequence ID" value="RHN55823.1"/>
    <property type="molecule type" value="Genomic_DNA"/>
</dbReference>
<proteinExistence type="predicted"/>
<sequence>MIYRSAILKVILRDMPLPSTVLVNSYTSGTTFVLEEPSSVTSLQPEKKTETRKNSSSNCFDVCEFDKFTYVEDCLTEILTLDNADPRYKKLRDEMVEDILHDLKRNALPKEGIQTRLQPQVLVLLGKKKAFLFLCAILFIAVLAMLFYTSDDDCRLVPT</sequence>
<dbReference type="Proteomes" id="UP000265566">
    <property type="component" value="Chromosome 5"/>
</dbReference>
<name>A0A396HTK5_MEDTR</name>
<dbReference type="Gramene" id="rna31092">
    <property type="protein sequence ID" value="RHN55823.1"/>
    <property type="gene ID" value="gene31092"/>
</dbReference>
<evidence type="ECO:0000313" key="2">
    <source>
        <dbReference type="EMBL" id="RHN55823.1"/>
    </source>
</evidence>
<keyword evidence="1" id="KW-0812">Transmembrane</keyword>
<accession>A0A396HTK5</accession>
<dbReference type="AlphaFoldDB" id="A0A396HTK5"/>
<reference evidence="3" key="1">
    <citation type="journal article" date="2018" name="Nat. Plants">
        <title>Whole-genome landscape of Medicago truncatula symbiotic genes.</title>
        <authorList>
            <person name="Pecrix Y."/>
            <person name="Staton S.E."/>
            <person name="Sallet E."/>
            <person name="Lelandais-Briere C."/>
            <person name="Moreau S."/>
            <person name="Carrere S."/>
            <person name="Blein T."/>
            <person name="Jardinaud M.F."/>
            <person name="Latrasse D."/>
            <person name="Zouine M."/>
            <person name="Zahm M."/>
            <person name="Kreplak J."/>
            <person name="Mayjonade B."/>
            <person name="Satge C."/>
            <person name="Perez M."/>
            <person name="Cauet S."/>
            <person name="Marande W."/>
            <person name="Chantry-Darmon C."/>
            <person name="Lopez-Roques C."/>
            <person name="Bouchez O."/>
            <person name="Berard A."/>
            <person name="Debelle F."/>
            <person name="Munos S."/>
            <person name="Bendahmane A."/>
            <person name="Berges H."/>
            <person name="Niebel A."/>
            <person name="Buitink J."/>
            <person name="Frugier F."/>
            <person name="Benhamed M."/>
            <person name="Crespi M."/>
            <person name="Gouzy J."/>
            <person name="Gamas P."/>
        </authorList>
    </citation>
    <scope>NUCLEOTIDE SEQUENCE [LARGE SCALE GENOMIC DNA]</scope>
    <source>
        <strain evidence="3">cv. Jemalong A17</strain>
    </source>
</reference>
<keyword evidence="1" id="KW-1133">Transmembrane helix</keyword>